<accession>A0A2S4HGG8</accession>
<reference evidence="1" key="1">
    <citation type="submission" date="2018-01" db="EMBL/GenBank/DDBJ databases">
        <authorList>
            <person name="Yu X.-D."/>
        </authorList>
    </citation>
    <scope>NUCLEOTIDE SEQUENCE</scope>
    <source>
        <strain evidence="1">ZX-21</strain>
    </source>
</reference>
<dbReference type="AlphaFoldDB" id="A0A2S4HGG8"/>
<dbReference type="InterPro" id="IPR006944">
    <property type="entry name" value="Phage/GTA_portal"/>
</dbReference>
<dbReference type="OrthoDB" id="9765386at2"/>
<dbReference type="Gene3D" id="1.20.1270.210">
    <property type="match status" value="1"/>
</dbReference>
<evidence type="ECO:0000313" key="1">
    <source>
        <dbReference type="EMBL" id="POP53073.1"/>
    </source>
</evidence>
<organism evidence="1 2">
    <name type="scientific">Zhongshania marina</name>
    <dbReference type="NCBI Taxonomy" id="2304603"/>
    <lineage>
        <taxon>Bacteria</taxon>
        <taxon>Pseudomonadati</taxon>
        <taxon>Pseudomonadota</taxon>
        <taxon>Gammaproteobacteria</taxon>
        <taxon>Cellvibrionales</taxon>
        <taxon>Spongiibacteraceae</taxon>
        <taxon>Zhongshania</taxon>
    </lineage>
</organism>
<protein>
    <submittedName>
        <fullName evidence="1">Phage portal protein</fullName>
    </submittedName>
</protein>
<proteinExistence type="predicted"/>
<dbReference type="RefSeq" id="WP_103684015.1">
    <property type="nucleotide sequence ID" value="NZ_PQGG01000019.1"/>
</dbReference>
<dbReference type="Pfam" id="PF04860">
    <property type="entry name" value="Phage_portal"/>
    <property type="match status" value="1"/>
</dbReference>
<dbReference type="Gene3D" id="3.40.140.120">
    <property type="match status" value="1"/>
</dbReference>
<gene>
    <name evidence="1" type="ORF">C0068_08250</name>
</gene>
<dbReference type="NCBIfam" id="TIGR01537">
    <property type="entry name" value="portal_HK97"/>
    <property type="match status" value="1"/>
</dbReference>
<dbReference type="InterPro" id="IPR006427">
    <property type="entry name" value="Portal_HK97"/>
</dbReference>
<dbReference type="Gene3D" id="3.30.1120.70">
    <property type="match status" value="1"/>
</dbReference>
<evidence type="ECO:0000313" key="2">
    <source>
        <dbReference type="Proteomes" id="UP000237222"/>
    </source>
</evidence>
<sequence length="545" mass="60514">MSMASRLFLGEQRSSAMSAHPRDPVVASWFGGGASTASGVTVTAETAMQLSAVYACVRILSSSLAMLPLKPYRNIKAGGREVAEEHELYQLLRWQPNSWQTSFEWREMLQGHLLLRGNAYCYKEYDGGGKLRALKPLHPDRTEPFWAPNGDIAYAHTDAQGKQHVYLQHEVFHLRGMSSDGLKGLSVINSLRETIGLSLAAEQFGATYFGNGTVVSGVLQTDKELSDAAFDRLKADWSSRHQGVSNAHNPAILEDGLKWQSLTVNPEEAQFLETRRFQVSEIARIFGLPPHMIADVSGSTSWGSGIESQGIGYVVYSLQPHLTRWEQAGKRDLLNATKDKSVYIEFSVEGLLRGDSKARAEFYKALFSMGAISQNEIRKKENMNPIDDGDRFFVPLNLVDVAAIDKPLEGELVDDEKDDQLRGFHARMLRQAVAKIASCEARALERALQASGDDAKALERRVTEFYADHNRFLCRHLEPVAGDYAPSVIKAHLSNALRSLQSVFEQSEPADGLRSLIKRWQGNEYQIGLCNNIASLALEGILNEE</sequence>
<comment type="caution">
    <text evidence="1">The sequence shown here is derived from an EMBL/GenBank/DDBJ whole genome shotgun (WGS) entry which is preliminary data.</text>
</comment>
<name>A0A2S4HGG8_9GAMM</name>
<dbReference type="Proteomes" id="UP000237222">
    <property type="component" value="Unassembled WGS sequence"/>
</dbReference>
<dbReference type="EMBL" id="PQGG01000019">
    <property type="protein sequence ID" value="POP53073.1"/>
    <property type="molecule type" value="Genomic_DNA"/>
</dbReference>